<dbReference type="Proteomes" id="UP000245638">
    <property type="component" value="Unassembled WGS sequence"/>
</dbReference>
<name>A0A2T9X1Y7_9CREN</name>
<dbReference type="AlphaFoldDB" id="A0A2T9X1Y7"/>
<protein>
    <submittedName>
        <fullName evidence="2">TrmB family transcriptional regulator</fullName>
    </submittedName>
</protein>
<dbReference type="EMBL" id="QEFD01000234">
    <property type="protein sequence ID" value="PVU74055.1"/>
    <property type="molecule type" value="Genomic_DNA"/>
</dbReference>
<dbReference type="InterPro" id="IPR002831">
    <property type="entry name" value="Tscrpt_reg_TrmB_N"/>
</dbReference>
<feature type="domain" description="Transcription regulator TrmB N-terminal" evidence="1">
    <location>
        <begin position="15"/>
        <end position="84"/>
    </location>
</feature>
<dbReference type="InterPro" id="IPR036388">
    <property type="entry name" value="WH-like_DNA-bd_sf"/>
</dbReference>
<proteinExistence type="predicted"/>
<organism evidence="2 3">
    <name type="scientific">Acidianus hospitalis</name>
    <dbReference type="NCBI Taxonomy" id="563177"/>
    <lineage>
        <taxon>Archaea</taxon>
        <taxon>Thermoproteota</taxon>
        <taxon>Thermoprotei</taxon>
        <taxon>Sulfolobales</taxon>
        <taxon>Sulfolobaceae</taxon>
        <taxon>Acidianus</taxon>
    </lineage>
</organism>
<dbReference type="SUPFAM" id="SSF46785">
    <property type="entry name" value="Winged helix' DNA-binding domain"/>
    <property type="match status" value="1"/>
</dbReference>
<reference evidence="2 3" key="1">
    <citation type="journal article" date="2015" name="Appl. Environ. Microbiol.">
        <title>Nanoarchaeota, Their Sulfolobales Host, and Nanoarchaeota Virus Distribution across Yellowstone National Park Hot Springs.</title>
        <authorList>
            <person name="Munson-McGee J.H."/>
            <person name="Field E.K."/>
            <person name="Bateson M."/>
            <person name="Rooney C."/>
            <person name="Stepanauskas R."/>
            <person name="Young M.J."/>
        </authorList>
    </citation>
    <scope>NUCLEOTIDE SEQUENCE [LARGE SCALE GENOMIC DNA]</scope>
    <source>
        <strain evidence="2">SCGC AC-742_N10</strain>
    </source>
</reference>
<gene>
    <name evidence="2" type="ORF">DDW13_08800</name>
</gene>
<evidence type="ECO:0000313" key="2">
    <source>
        <dbReference type="EMBL" id="PVU74055.1"/>
    </source>
</evidence>
<evidence type="ECO:0000259" key="1">
    <source>
        <dbReference type="Pfam" id="PF01978"/>
    </source>
</evidence>
<dbReference type="InterPro" id="IPR036390">
    <property type="entry name" value="WH_DNA-bd_sf"/>
</dbReference>
<dbReference type="Gene3D" id="1.10.10.10">
    <property type="entry name" value="Winged helix-like DNA-binding domain superfamily/Winged helix DNA-binding domain"/>
    <property type="match status" value="1"/>
</dbReference>
<comment type="caution">
    <text evidence="2">The sequence shown here is derived from an EMBL/GenBank/DDBJ whole genome shotgun (WGS) entry which is preliminary data.</text>
</comment>
<dbReference type="Pfam" id="PF01978">
    <property type="entry name" value="TrmB"/>
    <property type="match status" value="1"/>
</dbReference>
<sequence length="108" mass="12345">MEEDLKNKKESIKCCYRLSETDVECLFKLIELNKPITSIELAQIMGFSKTTAETSLKRLMDVGLVNRIKIEEKKIGRPKFVYSVINNIWGKMSEDLKQCAKKILSAAS</sequence>
<evidence type="ECO:0000313" key="3">
    <source>
        <dbReference type="Proteomes" id="UP000245638"/>
    </source>
</evidence>
<accession>A0A2T9X1Y7</accession>